<evidence type="ECO:0000313" key="4">
    <source>
        <dbReference type="Proteomes" id="UP000800035"/>
    </source>
</evidence>
<dbReference type="InterPro" id="IPR051678">
    <property type="entry name" value="AGP_Transferase"/>
</dbReference>
<evidence type="ECO:0000313" key="2">
    <source>
        <dbReference type="EMBL" id="KAF1948496.1"/>
    </source>
</evidence>
<dbReference type="CDD" id="cd05120">
    <property type="entry name" value="APH_ChoK_like"/>
    <property type="match status" value="1"/>
</dbReference>
<feature type="domain" description="Aminoglycoside phosphotransferase" evidence="1">
    <location>
        <begin position="66"/>
        <end position="258"/>
    </location>
</feature>
<dbReference type="PANTHER" id="PTHR21310:SF55">
    <property type="entry name" value="AMINOGLYCOSIDE PHOSPHOTRANSFERASE DOMAIN-CONTAINING PROTEIN"/>
    <property type="match status" value="1"/>
</dbReference>
<evidence type="ECO:0000313" key="3">
    <source>
        <dbReference type="EMBL" id="KAF1948588.1"/>
    </source>
</evidence>
<keyword evidence="3" id="KW-0808">Transferase</keyword>
<dbReference type="SUPFAM" id="SSF56112">
    <property type="entry name" value="Protein kinase-like (PK-like)"/>
    <property type="match status" value="1"/>
</dbReference>
<accession>A0A6A5T8Q0</accession>
<dbReference type="OrthoDB" id="8300194at2759"/>
<dbReference type="AlphaFoldDB" id="A0A6A5T8Q0"/>
<dbReference type="EMBL" id="ML977057">
    <property type="protein sequence ID" value="KAF1948496.1"/>
    <property type="molecule type" value="Genomic_DNA"/>
</dbReference>
<dbReference type="Gene3D" id="3.90.1200.10">
    <property type="match status" value="1"/>
</dbReference>
<dbReference type="GO" id="GO:0016301">
    <property type="term" value="F:kinase activity"/>
    <property type="evidence" value="ECO:0007669"/>
    <property type="project" value="UniProtKB-KW"/>
</dbReference>
<dbReference type="PANTHER" id="PTHR21310">
    <property type="entry name" value="AMINOGLYCOSIDE PHOSPHOTRANSFERASE-RELATED-RELATED"/>
    <property type="match status" value="1"/>
</dbReference>
<keyword evidence="4" id="KW-1185">Reference proteome</keyword>
<dbReference type="Pfam" id="PF01636">
    <property type="entry name" value="APH"/>
    <property type="match status" value="1"/>
</dbReference>
<reference evidence="3" key="1">
    <citation type="journal article" date="2020" name="Stud. Mycol.">
        <title>101 Dothideomycetes genomes: a test case for predicting lifestyles and emergence of pathogens.</title>
        <authorList>
            <person name="Haridas S."/>
            <person name="Albert R."/>
            <person name="Binder M."/>
            <person name="Bloem J."/>
            <person name="Labutti K."/>
            <person name="Salamov A."/>
            <person name="Andreopoulos B."/>
            <person name="Baker S."/>
            <person name="Barry K."/>
            <person name="Bills G."/>
            <person name="Bluhm B."/>
            <person name="Cannon C."/>
            <person name="Castanera R."/>
            <person name="Culley D."/>
            <person name="Daum C."/>
            <person name="Ezra D."/>
            <person name="Gonzalez J."/>
            <person name="Henrissat B."/>
            <person name="Kuo A."/>
            <person name="Liang C."/>
            <person name="Lipzen A."/>
            <person name="Lutzoni F."/>
            <person name="Magnuson J."/>
            <person name="Mondo S."/>
            <person name="Nolan M."/>
            <person name="Ohm R."/>
            <person name="Pangilinan J."/>
            <person name="Park H.-J."/>
            <person name="Ramirez L."/>
            <person name="Alfaro M."/>
            <person name="Sun H."/>
            <person name="Tritt A."/>
            <person name="Yoshinaga Y."/>
            <person name="Zwiers L.-H."/>
            <person name="Turgeon B."/>
            <person name="Goodwin S."/>
            <person name="Spatafora J."/>
            <person name="Crous P."/>
            <person name="Grigoriev I."/>
        </authorList>
    </citation>
    <scope>NUCLEOTIDE SEQUENCE</scope>
    <source>
        <strain evidence="3">CBS 675.92</strain>
    </source>
</reference>
<evidence type="ECO:0000259" key="1">
    <source>
        <dbReference type="Pfam" id="PF01636"/>
    </source>
</evidence>
<gene>
    <name evidence="3" type="ORF">CC80DRAFT_498084</name>
    <name evidence="2" type="ORF">CC80DRAFT_498205</name>
</gene>
<protein>
    <submittedName>
        <fullName evidence="3">Kinase-like protein</fullName>
    </submittedName>
</protein>
<name>A0A6A5T8Q0_9PLEO</name>
<organism evidence="3 4">
    <name type="scientific">Byssothecium circinans</name>
    <dbReference type="NCBI Taxonomy" id="147558"/>
    <lineage>
        <taxon>Eukaryota</taxon>
        <taxon>Fungi</taxon>
        <taxon>Dikarya</taxon>
        <taxon>Ascomycota</taxon>
        <taxon>Pezizomycotina</taxon>
        <taxon>Dothideomycetes</taxon>
        <taxon>Pleosporomycetidae</taxon>
        <taxon>Pleosporales</taxon>
        <taxon>Massarineae</taxon>
        <taxon>Massarinaceae</taxon>
        <taxon>Byssothecium</taxon>
    </lineage>
</organism>
<dbReference type="InterPro" id="IPR011009">
    <property type="entry name" value="Kinase-like_dom_sf"/>
</dbReference>
<dbReference type="InterPro" id="IPR002575">
    <property type="entry name" value="Aminoglycoside_PTrfase"/>
</dbReference>
<keyword evidence="3" id="KW-0418">Kinase</keyword>
<proteinExistence type="predicted"/>
<dbReference type="Proteomes" id="UP000800035">
    <property type="component" value="Unassembled WGS sequence"/>
</dbReference>
<dbReference type="EMBL" id="ML977053">
    <property type="protein sequence ID" value="KAF1948588.1"/>
    <property type="molecule type" value="Genomic_DNA"/>
</dbReference>
<sequence length="283" mass="32244">MPNTVASEKESSACAAQSQWINATASRRYLTLLAIKLLKRFRKRNGTVLFLSEKICVKYGSSASLSEASTMQFVAKQTAVPVPRVYCAFAKENRTYIVMERIRGEPVGSGWFKRSEESRAKILGQLKEMVEEMRRISPPEGVGVAHVDGGPLYDPRLPGTSNHFGPFKTIQDFHRHLRGGLEAHPQHEPEISELIRQQDKPRSAPVFTHGDLSSLNVLARGDEIVGIIDWETAGWYPSYWEYTTAWNANPQNQFWRDEVEKFLQPMPKELEMEKIRLKYFGDV</sequence>